<evidence type="ECO:0000256" key="1">
    <source>
        <dbReference type="ARBA" id="ARBA00010617"/>
    </source>
</evidence>
<evidence type="ECO:0000313" key="2">
    <source>
        <dbReference type="EMBL" id="WIY07302.1"/>
    </source>
</evidence>
<dbReference type="SUPFAM" id="SSF48264">
    <property type="entry name" value="Cytochrome P450"/>
    <property type="match status" value="1"/>
</dbReference>
<name>A0A9Y2K1R2_9PSEU</name>
<dbReference type="EMBL" id="CP127295">
    <property type="protein sequence ID" value="WIY07302.1"/>
    <property type="molecule type" value="Genomic_DNA"/>
</dbReference>
<dbReference type="PANTHER" id="PTHR46696">
    <property type="entry name" value="P450, PUTATIVE (EUROFUNG)-RELATED"/>
    <property type="match status" value="1"/>
</dbReference>
<gene>
    <name evidence="2" type="ORF">QRX60_09350</name>
</gene>
<dbReference type="GO" id="GO:0004497">
    <property type="term" value="F:monooxygenase activity"/>
    <property type="evidence" value="ECO:0007669"/>
    <property type="project" value="InterPro"/>
</dbReference>
<dbReference type="InterPro" id="IPR036396">
    <property type="entry name" value="Cyt_P450_sf"/>
</dbReference>
<keyword evidence="3" id="KW-1185">Reference proteome</keyword>
<dbReference type="GO" id="GO:0020037">
    <property type="term" value="F:heme binding"/>
    <property type="evidence" value="ECO:0007669"/>
    <property type="project" value="InterPro"/>
</dbReference>
<evidence type="ECO:0008006" key="4">
    <source>
        <dbReference type="Google" id="ProtNLM"/>
    </source>
</evidence>
<accession>A0A9Y2K1R2</accession>
<reference evidence="2 3" key="1">
    <citation type="submission" date="2023-06" db="EMBL/GenBank/DDBJ databases">
        <authorList>
            <person name="Oyuntsetseg B."/>
            <person name="Kim S.B."/>
        </authorList>
    </citation>
    <scope>NUCLEOTIDE SEQUENCE [LARGE SCALE GENOMIC DNA]</scope>
    <source>
        <strain evidence="2 3">4-36</strain>
    </source>
</reference>
<dbReference type="GO" id="GO:0016705">
    <property type="term" value="F:oxidoreductase activity, acting on paired donors, with incorporation or reduction of molecular oxygen"/>
    <property type="evidence" value="ECO:0007669"/>
    <property type="project" value="InterPro"/>
</dbReference>
<dbReference type="Proteomes" id="UP001239397">
    <property type="component" value="Chromosome"/>
</dbReference>
<comment type="similarity">
    <text evidence="1">Belongs to the cytochrome P450 family.</text>
</comment>
<dbReference type="GO" id="GO:0005506">
    <property type="term" value="F:iron ion binding"/>
    <property type="evidence" value="ECO:0007669"/>
    <property type="project" value="InterPro"/>
</dbReference>
<dbReference type="PANTHER" id="PTHR46696:SF1">
    <property type="entry name" value="CYTOCHROME P450 YJIB-RELATED"/>
    <property type="match status" value="1"/>
</dbReference>
<sequence length="55" mass="6246">MHHCVGAPLARLEAQVAFTRLLSRFPRLSLAEDELAWHEGIRIRGLTTLPVRPNE</sequence>
<evidence type="ECO:0000313" key="3">
    <source>
        <dbReference type="Proteomes" id="UP001239397"/>
    </source>
</evidence>
<dbReference type="KEGG" id="amog:QRX60_09350"/>
<dbReference type="AlphaFoldDB" id="A0A9Y2K1R2"/>
<organism evidence="2 3">
    <name type="scientific">Amycolatopsis mongoliensis</name>
    <dbReference type="NCBI Taxonomy" id="715475"/>
    <lineage>
        <taxon>Bacteria</taxon>
        <taxon>Bacillati</taxon>
        <taxon>Actinomycetota</taxon>
        <taxon>Actinomycetes</taxon>
        <taxon>Pseudonocardiales</taxon>
        <taxon>Pseudonocardiaceae</taxon>
        <taxon>Amycolatopsis</taxon>
    </lineage>
</organism>
<dbReference type="Gene3D" id="1.10.630.10">
    <property type="entry name" value="Cytochrome P450"/>
    <property type="match status" value="1"/>
</dbReference>
<protein>
    <recommendedName>
        <fullName evidence="4">Cytochrome P450</fullName>
    </recommendedName>
</protein>
<proteinExistence type="inferred from homology"/>